<feature type="region of interest" description="Disordered" evidence="1">
    <location>
        <begin position="1"/>
        <end position="28"/>
    </location>
</feature>
<comment type="caution">
    <text evidence="2">The sequence shown here is derived from an EMBL/GenBank/DDBJ whole genome shotgun (WGS) entry which is preliminary data.</text>
</comment>
<gene>
    <name evidence="2" type="ORF">CYMTET_17999</name>
</gene>
<sequence>MSAAICSDTVDCGHTSCESSVRAPSARRPPWRFKKHHCYVPGKHTSLLNRHNPIKVKPVYDCWVYIDTIAAFFPTKARLERTQSAWEAGRAQYLG</sequence>
<organism evidence="2 3">
    <name type="scientific">Cymbomonas tetramitiformis</name>
    <dbReference type="NCBI Taxonomy" id="36881"/>
    <lineage>
        <taxon>Eukaryota</taxon>
        <taxon>Viridiplantae</taxon>
        <taxon>Chlorophyta</taxon>
        <taxon>Pyramimonadophyceae</taxon>
        <taxon>Pyramimonadales</taxon>
        <taxon>Pyramimonadaceae</taxon>
        <taxon>Cymbomonas</taxon>
    </lineage>
</organism>
<evidence type="ECO:0000256" key="1">
    <source>
        <dbReference type="SAM" id="MobiDB-lite"/>
    </source>
</evidence>
<proteinExistence type="predicted"/>
<evidence type="ECO:0000313" key="2">
    <source>
        <dbReference type="EMBL" id="KAK3273776.1"/>
    </source>
</evidence>
<accession>A0AAE0G910</accession>
<evidence type="ECO:0000313" key="3">
    <source>
        <dbReference type="Proteomes" id="UP001190700"/>
    </source>
</evidence>
<name>A0AAE0G910_9CHLO</name>
<keyword evidence="3" id="KW-1185">Reference proteome</keyword>
<dbReference type="EMBL" id="LGRX02008259">
    <property type="protein sequence ID" value="KAK3273776.1"/>
    <property type="molecule type" value="Genomic_DNA"/>
</dbReference>
<dbReference type="Proteomes" id="UP001190700">
    <property type="component" value="Unassembled WGS sequence"/>
</dbReference>
<reference evidence="2 3" key="1">
    <citation type="journal article" date="2015" name="Genome Biol. Evol.">
        <title>Comparative Genomics of a Bacterivorous Green Alga Reveals Evolutionary Causalities and Consequences of Phago-Mixotrophic Mode of Nutrition.</title>
        <authorList>
            <person name="Burns J.A."/>
            <person name="Paasch A."/>
            <person name="Narechania A."/>
            <person name="Kim E."/>
        </authorList>
    </citation>
    <scope>NUCLEOTIDE SEQUENCE [LARGE SCALE GENOMIC DNA]</scope>
    <source>
        <strain evidence="2 3">PLY_AMNH</strain>
    </source>
</reference>
<protein>
    <submittedName>
        <fullName evidence="2">Uncharacterized protein</fullName>
    </submittedName>
</protein>
<dbReference type="AlphaFoldDB" id="A0AAE0G910"/>